<keyword evidence="2" id="KW-0808">Transferase</keyword>
<dbReference type="RefSeq" id="WP_111541461.1">
    <property type="nucleotide sequence ID" value="NZ_QKYV01000006.1"/>
</dbReference>
<evidence type="ECO:0000256" key="1">
    <source>
        <dbReference type="ARBA" id="ARBA00012493"/>
    </source>
</evidence>
<dbReference type="Pfam" id="PF08388">
    <property type="entry name" value="GIIM"/>
    <property type="match status" value="1"/>
</dbReference>
<dbReference type="InterPro" id="IPR030931">
    <property type="entry name" value="Group_II_RT_mat"/>
</dbReference>
<evidence type="ECO:0000256" key="5">
    <source>
        <dbReference type="ARBA" id="ARBA00022842"/>
    </source>
</evidence>
<dbReference type="GO" id="GO:0003723">
    <property type="term" value="F:RNA binding"/>
    <property type="evidence" value="ECO:0007669"/>
    <property type="project" value="InterPro"/>
</dbReference>
<sequence>MNLWNETKSIPISRQMVWEAYQRVRSNQGSAGIDAISMQEFDANRSKHLYKLWNRMASGSYFPPPVKEVEIPKKGGSIRKLGIPTISDRVGQMVVKMFVEPRLEAIFSPNSYGYRPKRNAHQALSKVRENCWKHNWVIDLDIKGFFDNIDHNKLMLAVEKHVPENWVKFYIKRWLEASVVTKSGELIEKQGKGTPQGGVISPLLANLFLHYAFDKWLERTDKSVAFSRYADDVILHCNTKTHAEQLLKLVHQRMDSVGLELHPQKTKIVYCRDYKRKEKHPTVKFDFLGYSFQPRTAYSKKKGNLFLGYDCAISIDSRKQIADKLEELNVDKLTFKNIVGVAQYLNPMIRGWVHYYGKFKMYELTKVFRLLSKRLVWWARKRYKRYKTSIRKGYKWLATVREQFPTLFYHWNFSQINSIA</sequence>
<keyword evidence="5" id="KW-0460">Magnesium</keyword>
<organism evidence="11 12">
    <name type="scientific">Mesonia algae</name>
    <dbReference type="NCBI Taxonomy" id="213248"/>
    <lineage>
        <taxon>Bacteria</taxon>
        <taxon>Pseudomonadati</taxon>
        <taxon>Bacteroidota</taxon>
        <taxon>Flavobacteriia</taxon>
        <taxon>Flavobacteriales</taxon>
        <taxon>Flavobacteriaceae</taxon>
        <taxon>Mesonia</taxon>
    </lineage>
</organism>
<reference evidence="11 12" key="1">
    <citation type="submission" date="2018-06" db="EMBL/GenBank/DDBJ databases">
        <title>Genomic Encyclopedia of Archaeal and Bacterial Type Strains, Phase II (KMG-II): from individual species to whole genera.</title>
        <authorList>
            <person name="Goeker M."/>
        </authorList>
    </citation>
    <scope>NUCLEOTIDE SEQUENCE [LARGE SCALE GENOMIC DNA]</scope>
    <source>
        <strain evidence="11 12">DSM 15361</strain>
    </source>
</reference>
<proteinExistence type="inferred from homology"/>
<keyword evidence="3" id="KW-0548">Nucleotidyltransferase</keyword>
<evidence type="ECO:0000256" key="7">
    <source>
        <dbReference type="ARBA" id="ARBA00023118"/>
    </source>
</evidence>
<feature type="domain" description="Reverse transcriptase" evidence="10">
    <location>
        <begin position="52"/>
        <end position="292"/>
    </location>
</feature>
<keyword evidence="4" id="KW-0479">Metal-binding</keyword>
<dbReference type="AlphaFoldDB" id="A0A2W7HYL4"/>
<evidence type="ECO:0000256" key="2">
    <source>
        <dbReference type="ARBA" id="ARBA00022679"/>
    </source>
</evidence>
<gene>
    <name evidence="11" type="ORF">LX95_02168</name>
</gene>
<dbReference type="EMBL" id="QKYV01000006">
    <property type="protein sequence ID" value="PZW39029.1"/>
    <property type="molecule type" value="Genomic_DNA"/>
</dbReference>
<dbReference type="GO" id="GO:0046872">
    <property type="term" value="F:metal ion binding"/>
    <property type="evidence" value="ECO:0007669"/>
    <property type="project" value="UniProtKB-KW"/>
</dbReference>
<dbReference type="EC" id="2.7.7.49" evidence="1"/>
<name>A0A2W7HYL4_9FLAO</name>
<evidence type="ECO:0000259" key="10">
    <source>
        <dbReference type="PROSITE" id="PS50878"/>
    </source>
</evidence>
<dbReference type="CDD" id="cd01651">
    <property type="entry name" value="RT_G2_intron"/>
    <property type="match status" value="1"/>
</dbReference>
<evidence type="ECO:0000313" key="11">
    <source>
        <dbReference type="EMBL" id="PZW39029.1"/>
    </source>
</evidence>
<keyword evidence="12" id="KW-1185">Reference proteome</keyword>
<dbReference type="SUPFAM" id="SSF56672">
    <property type="entry name" value="DNA/RNA polymerases"/>
    <property type="match status" value="1"/>
</dbReference>
<keyword evidence="7" id="KW-0051">Antiviral defense</keyword>
<dbReference type="InterPro" id="IPR043128">
    <property type="entry name" value="Rev_trsase/Diguanyl_cyclase"/>
</dbReference>
<dbReference type="Proteomes" id="UP000249542">
    <property type="component" value="Unassembled WGS sequence"/>
</dbReference>
<evidence type="ECO:0000256" key="3">
    <source>
        <dbReference type="ARBA" id="ARBA00022695"/>
    </source>
</evidence>
<dbReference type="PRINTS" id="PR00866">
    <property type="entry name" value="RNADNAPOLMS"/>
</dbReference>
<dbReference type="PROSITE" id="PS50878">
    <property type="entry name" value="RT_POL"/>
    <property type="match status" value="1"/>
</dbReference>
<keyword evidence="6 11" id="KW-0695">RNA-directed DNA polymerase</keyword>
<dbReference type="InterPro" id="IPR051083">
    <property type="entry name" value="GrpII_Intron_Splice-Mob/Def"/>
</dbReference>
<evidence type="ECO:0000313" key="12">
    <source>
        <dbReference type="Proteomes" id="UP000249542"/>
    </source>
</evidence>
<dbReference type="GO" id="GO:0051607">
    <property type="term" value="P:defense response to virus"/>
    <property type="evidence" value="ECO:0007669"/>
    <property type="project" value="UniProtKB-KW"/>
</dbReference>
<dbReference type="Pfam" id="PF00078">
    <property type="entry name" value="RVT_1"/>
    <property type="match status" value="1"/>
</dbReference>
<dbReference type="InterPro" id="IPR000123">
    <property type="entry name" value="Reverse_transcriptase_msDNA"/>
</dbReference>
<comment type="similarity">
    <text evidence="8">Belongs to the bacterial reverse transcriptase family.</text>
</comment>
<dbReference type="InterPro" id="IPR043502">
    <property type="entry name" value="DNA/RNA_pol_sf"/>
</dbReference>
<evidence type="ECO:0000256" key="9">
    <source>
        <dbReference type="ARBA" id="ARBA00048173"/>
    </source>
</evidence>
<evidence type="ECO:0000256" key="8">
    <source>
        <dbReference type="ARBA" id="ARBA00034120"/>
    </source>
</evidence>
<comment type="caution">
    <text evidence="11">The sequence shown here is derived from an EMBL/GenBank/DDBJ whole genome shotgun (WGS) entry which is preliminary data.</text>
</comment>
<dbReference type="GO" id="GO:0003964">
    <property type="term" value="F:RNA-directed DNA polymerase activity"/>
    <property type="evidence" value="ECO:0007669"/>
    <property type="project" value="UniProtKB-KW"/>
</dbReference>
<evidence type="ECO:0000256" key="4">
    <source>
        <dbReference type="ARBA" id="ARBA00022723"/>
    </source>
</evidence>
<dbReference type="Gene3D" id="3.30.70.270">
    <property type="match status" value="1"/>
</dbReference>
<accession>A0A2W7HYL4</accession>
<protein>
    <recommendedName>
        <fullName evidence="1">RNA-directed DNA polymerase</fullName>
        <ecNumber evidence="1">2.7.7.49</ecNumber>
    </recommendedName>
</protein>
<evidence type="ECO:0000256" key="6">
    <source>
        <dbReference type="ARBA" id="ARBA00022918"/>
    </source>
</evidence>
<dbReference type="InterPro" id="IPR000477">
    <property type="entry name" value="RT_dom"/>
</dbReference>
<dbReference type="NCBIfam" id="TIGR04416">
    <property type="entry name" value="group_II_RT_mat"/>
    <property type="match status" value="1"/>
</dbReference>
<dbReference type="PANTHER" id="PTHR34047">
    <property type="entry name" value="NUCLEAR INTRON MATURASE 1, MITOCHONDRIAL-RELATED"/>
    <property type="match status" value="1"/>
</dbReference>
<dbReference type="InterPro" id="IPR013597">
    <property type="entry name" value="Mat_intron_G2"/>
</dbReference>
<comment type="catalytic activity">
    <reaction evidence="9">
        <text>DNA(n) + a 2'-deoxyribonucleoside 5'-triphosphate = DNA(n+1) + diphosphate</text>
        <dbReference type="Rhea" id="RHEA:22508"/>
        <dbReference type="Rhea" id="RHEA-COMP:17339"/>
        <dbReference type="Rhea" id="RHEA-COMP:17340"/>
        <dbReference type="ChEBI" id="CHEBI:33019"/>
        <dbReference type="ChEBI" id="CHEBI:61560"/>
        <dbReference type="ChEBI" id="CHEBI:173112"/>
        <dbReference type="EC" id="2.7.7.49"/>
    </reaction>
</comment>
<dbReference type="PANTHER" id="PTHR34047:SF3">
    <property type="entry name" value="BLR2052 PROTEIN"/>
    <property type="match status" value="1"/>
</dbReference>